<dbReference type="InterPro" id="IPR052171">
    <property type="entry name" value="NHEJ_LigD"/>
</dbReference>
<dbReference type="RefSeq" id="WP_382398078.1">
    <property type="nucleotide sequence ID" value="NZ_JBHSWH010000001.1"/>
</dbReference>
<dbReference type="EC" id="6.5.1.1" evidence="2"/>
<dbReference type="InterPro" id="IPR014145">
    <property type="entry name" value="LigD_pol_dom"/>
</dbReference>
<accession>A0ABW2ABI3</accession>
<evidence type="ECO:0000313" key="2">
    <source>
        <dbReference type="EMBL" id="MFC6704131.1"/>
    </source>
</evidence>
<dbReference type="GO" id="GO:0003910">
    <property type="term" value="F:DNA ligase (ATP) activity"/>
    <property type="evidence" value="ECO:0007669"/>
    <property type="project" value="UniProtKB-EC"/>
</dbReference>
<dbReference type="PANTHER" id="PTHR42705:SF2">
    <property type="entry name" value="BIFUNCTIONAL NON-HOMOLOGOUS END JOINING PROTEIN LIGD"/>
    <property type="match status" value="1"/>
</dbReference>
<evidence type="ECO:0000313" key="3">
    <source>
        <dbReference type="Proteomes" id="UP001596298"/>
    </source>
</evidence>
<sequence>MGIAMADGQITTEVGGRRLKLGNLDKILYPGTETTKGEVLHYYTQVAQPLLAVLADRPATRIRWPHGVSDLSFFEKNLPPGAPSWLSRVALPSSGSRGTGDEVVYPVIGELAELMYLVNLASLEFHVPQWRLVDDQPVAPDRLVIDLDPGAPAGLTECAQLALIVRDRLADIGLDRCVPVTSGSKGMQVYAALDGSQSSVAVRDAARELAQQLTREHPNLVVWKMTKSKRPGKVLLDWSQNTAAKTTIAPYSLRGKDRPTAAAPRTWNEIEDGARAPDMLQQILFDDVIERLQQHGDLFADGLAPHD</sequence>
<proteinExistence type="predicted"/>
<comment type="caution">
    <text evidence="2">The sequence shown here is derived from an EMBL/GenBank/DDBJ whole genome shotgun (WGS) entry which is preliminary data.</text>
</comment>
<organism evidence="2 3">
    <name type="scientific">Flexivirga alba</name>
    <dbReference type="NCBI Taxonomy" id="702742"/>
    <lineage>
        <taxon>Bacteria</taxon>
        <taxon>Bacillati</taxon>
        <taxon>Actinomycetota</taxon>
        <taxon>Actinomycetes</taxon>
        <taxon>Micrococcales</taxon>
        <taxon>Dermacoccaceae</taxon>
        <taxon>Flexivirga</taxon>
    </lineage>
</organism>
<protein>
    <submittedName>
        <fullName evidence="2">Non-homologous end-joining DNA ligase</fullName>
        <ecNumber evidence="2">6.5.1.1</ecNumber>
    </submittedName>
</protein>
<evidence type="ECO:0000259" key="1">
    <source>
        <dbReference type="Pfam" id="PF21686"/>
    </source>
</evidence>
<dbReference type="Proteomes" id="UP001596298">
    <property type="component" value="Unassembled WGS sequence"/>
</dbReference>
<name>A0ABW2ABI3_9MICO</name>
<dbReference type="CDD" id="cd04863">
    <property type="entry name" value="MtLigD_Pol_like"/>
    <property type="match status" value="1"/>
</dbReference>
<reference evidence="3" key="1">
    <citation type="journal article" date="2019" name="Int. J. Syst. Evol. Microbiol.">
        <title>The Global Catalogue of Microorganisms (GCM) 10K type strain sequencing project: providing services to taxonomists for standard genome sequencing and annotation.</title>
        <authorList>
            <consortium name="The Broad Institute Genomics Platform"/>
            <consortium name="The Broad Institute Genome Sequencing Center for Infectious Disease"/>
            <person name="Wu L."/>
            <person name="Ma J."/>
        </authorList>
    </citation>
    <scope>NUCLEOTIDE SEQUENCE [LARGE SCALE GENOMIC DNA]</scope>
    <source>
        <strain evidence="3">CCUG 58127</strain>
    </source>
</reference>
<keyword evidence="2" id="KW-0436">Ligase</keyword>
<dbReference type="InterPro" id="IPR033649">
    <property type="entry name" value="MtLigD_Pol-like"/>
</dbReference>
<dbReference type="Pfam" id="PF21686">
    <property type="entry name" value="LigD_Prim-Pol"/>
    <property type="match status" value="1"/>
</dbReference>
<dbReference type="Gene3D" id="3.90.920.10">
    <property type="entry name" value="DNA primase, PRIM domain"/>
    <property type="match status" value="1"/>
</dbReference>
<keyword evidence="3" id="KW-1185">Reference proteome</keyword>
<dbReference type="PANTHER" id="PTHR42705">
    <property type="entry name" value="BIFUNCTIONAL NON-HOMOLOGOUS END JOINING PROTEIN LIGD"/>
    <property type="match status" value="1"/>
</dbReference>
<gene>
    <name evidence="2" type="primary">ligD</name>
    <name evidence="2" type="ORF">ACFQDH_02300</name>
</gene>
<feature type="domain" description="DNA ligase D polymerase" evidence="1">
    <location>
        <begin position="35"/>
        <end position="299"/>
    </location>
</feature>
<dbReference type="EMBL" id="JBHSWH010000001">
    <property type="protein sequence ID" value="MFC6704131.1"/>
    <property type="molecule type" value="Genomic_DNA"/>
</dbReference>
<dbReference type="NCBIfam" id="TIGR02778">
    <property type="entry name" value="ligD_pol"/>
    <property type="match status" value="1"/>
</dbReference>